<evidence type="ECO:0000313" key="1">
    <source>
        <dbReference type="EMBL" id="KAK7395450.1"/>
    </source>
</evidence>
<dbReference type="AlphaFoldDB" id="A0AAN9SFZ1"/>
<keyword evidence="2" id="KW-1185">Reference proteome</keyword>
<accession>A0AAN9SFZ1</accession>
<proteinExistence type="predicted"/>
<sequence>MVEMFPLNSADAIYTKLYGMISTLRDPFTQIISQRNSKGLELEVTGKHHPLNWLAFGLNGGEIVFNPYATVGEITKPIYIATHDASCMSSLSRNSWFFINLSSNFHLHLYTIILFYNLEDKGLMMLRSKQRVLLVGDYPPFLQASKSPQTGEATNPLYVMINPI</sequence>
<protein>
    <submittedName>
        <fullName evidence="1">Uncharacterized protein</fullName>
    </submittedName>
</protein>
<evidence type="ECO:0000313" key="2">
    <source>
        <dbReference type="Proteomes" id="UP001386955"/>
    </source>
</evidence>
<gene>
    <name evidence="1" type="ORF">VNO78_16009</name>
</gene>
<dbReference type="Proteomes" id="UP001386955">
    <property type="component" value="Unassembled WGS sequence"/>
</dbReference>
<name>A0AAN9SFZ1_PSOTE</name>
<reference evidence="1 2" key="1">
    <citation type="submission" date="2024-01" db="EMBL/GenBank/DDBJ databases">
        <title>The genomes of 5 underutilized Papilionoideae crops provide insights into root nodulation and disease resistanc.</title>
        <authorList>
            <person name="Jiang F."/>
        </authorList>
    </citation>
    <scope>NUCLEOTIDE SEQUENCE [LARGE SCALE GENOMIC DNA]</scope>
    <source>
        <strain evidence="1">DUOXIRENSHENG_FW03</strain>
        <tissue evidence="1">Leaves</tissue>
    </source>
</reference>
<organism evidence="1 2">
    <name type="scientific">Psophocarpus tetragonolobus</name>
    <name type="common">Winged bean</name>
    <name type="synonym">Dolichos tetragonolobus</name>
    <dbReference type="NCBI Taxonomy" id="3891"/>
    <lineage>
        <taxon>Eukaryota</taxon>
        <taxon>Viridiplantae</taxon>
        <taxon>Streptophyta</taxon>
        <taxon>Embryophyta</taxon>
        <taxon>Tracheophyta</taxon>
        <taxon>Spermatophyta</taxon>
        <taxon>Magnoliopsida</taxon>
        <taxon>eudicotyledons</taxon>
        <taxon>Gunneridae</taxon>
        <taxon>Pentapetalae</taxon>
        <taxon>rosids</taxon>
        <taxon>fabids</taxon>
        <taxon>Fabales</taxon>
        <taxon>Fabaceae</taxon>
        <taxon>Papilionoideae</taxon>
        <taxon>50 kb inversion clade</taxon>
        <taxon>NPAAA clade</taxon>
        <taxon>indigoferoid/millettioid clade</taxon>
        <taxon>Phaseoleae</taxon>
        <taxon>Psophocarpus</taxon>
    </lineage>
</organism>
<dbReference type="EMBL" id="JAYMYS010000004">
    <property type="protein sequence ID" value="KAK7395450.1"/>
    <property type="molecule type" value="Genomic_DNA"/>
</dbReference>
<comment type="caution">
    <text evidence="1">The sequence shown here is derived from an EMBL/GenBank/DDBJ whole genome shotgun (WGS) entry which is preliminary data.</text>
</comment>